<evidence type="ECO:0000313" key="5">
    <source>
        <dbReference type="Proteomes" id="UP000077684"/>
    </source>
</evidence>
<dbReference type="GO" id="GO:0004523">
    <property type="term" value="F:RNA-DNA hybrid ribonuclease activity"/>
    <property type="evidence" value="ECO:0007669"/>
    <property type="project" value="InterPro"/>
</dbReference>
<dbReference type="Pfam" id="PF00075">
    <property type="entry name" value="RNase_H"/>
    <property type="match status" value="1"/>
</dbReference>
<dbReference type="AlphaFoldDB" id="A0A8X7MMH5"/>
<dbReference type="PANTHER" id="PTHR33481">
    <property type="entry name" value="REVERSE TRANSCRIPTASE"/>
    <property type="match status" value="1"/>
</dbReference>
<evidence type="ECO:0000259" key="2">
    <source>
        <dbReference type="PROSITE" id="PS50878"/>
    </source>
</evidence>
<feature type="domain" description="RNase H type-1" evidence="3">
    <location>
        <begin position="880"/>
        <end position="1021"/>
    </location>
</feature>
<dbReference type="Pfam" id="PF00078">
    <property type="entry name" value="RVT_1"/>
    <property type="match status" value="1"/>
</dbReference>
<reference evidence="4" key="1">
    <citation type="submission" date="2016-04" db="EMBL/GenBank/DDBJ databases">
        <authorList>
            <person name="Nguyen H.D."/>
            <person name="Samba Siva P."/>
            <person name="Cullis J."/>
            <person name="Levesque C.A."/>
            <person name="Hambleton S."/>
        </authorList>
    </citation>
    <scope>NUCLEOTIDE SEQUENCE</scope>
    <source>
        <strain evidence="4">DAOMC 236426</strain>
    </source>
</reference>
<dbReference type="CDD" id="cd01650">
    <property type="entry name" value="RT_nLTR_like"/>
    <property type="match status" value="1"/>
</dbReference>
<organism evidence="4 5">
    <name type="scientific">Tilletia controversa</name>
    <name type="common">dwarf bunt fungus</name>
    <dbReference type="NCBI Taxonomy" id="13291"/>
    <lineage>
        <taxon>Eukaryota</taxon>
        <taxon>Fungi</taxon>
        <taxon>Dikarya</taxon>
        <taxon>Basidiomycota</taxon>
        <taxon>Ustilaginomycotina</taxon>
        <taxon>Exobasidiomycetes</taxon>
        <taxon>Tilletiales</taxon>
        <taxon>Tilletiaceae</taxon>
        <taxon>Tilletia</taxon>
    </lineage>
</organism>
<dbReference type="CDD" id="cd09276">
    <property type="entry name" value="Rnase_HI_RT_non_LTR"/>
    <property type="match status" value="1"/>
</dbReference>
<feature type="region of interest" description="Disordered" evidence="1">
    <location>
        <begin position="577"/>
        <end position="604"/>
    </location>
</feature>
<dbReference type="PANTHER" id="PTHR33481:SF1">
    <property type="entry name" value="ENDONUCLEASE_EXONUCLEASE_PHOSPHATASE DOMAIN-CONTAINING PROTEIN-RELATED"/>
    <property type="match status" value="1"/>
</dbReference>
<gene>
    <name evidence="4" type="ORF">A4X06_0g7724</name>
</gene>
<dbReference type="SUPFAM" id="SSF53098">
    <property type="entry name" value="Ribonuclease H-like"/>
    <property type="match status" value="1"/>
</dbReference>
<feature type="domain" description="Reverse transcriptase" evidence="2">
    <location>
        <begin position="328"/>
        <end position="620"/>
    </location>
</feature>
<evidence type="ECO:0008006" key="6">
    <source>
        <dbReference type="Google" id="ProtNLM"/>
    </source>
</evidence>
<protein>
    <recommendedName>
        <fullName evidence="6">Reverse transcriptase</fullName>
    </recommendedName>
</protein>
<dbReference type="SUPFAM" id="SSF56672">
    <property type="entry name" value="DNA/RNA polymerases"/>
    <property type="match status" value="1"/>
</dbReference>
<sequence length="1099" mass="121882">MGAGGWSLGLERGTPTRGIGSARGGAALDLVFCSPALKRLGWVQECRTRQEFATGADHEVVWTALQADRGEAASPDRRLCEHRTDEEALVQELESMRNDFAPAAACALDKALRDDHNAAEELDQAMTTWHRAIHNALSLTTPRASGRHGGFVWWSKECDQLQQAMAASQRRYMSSRRRTAAEEEYSLARKRFRKAVARAKRKWAREKIEGLQGHAIFGAMKWSEARRVYRSPPLTREAGEVVFETGEKSQLLRDVLLPPPAPAHVPHMDLHTANAKTQPDEPLQEHEVEQALFGQNPKKAAGPDEVGFATLRRVWPVAKDTLVALLSAAIHLGWHPRHFRQATLIALKKGGNRDPSKPRSYRLISLLPCLGKVLEKIVAKRLTFYAQEFGWIPPEQFGGVPGRCTDDAALTLVHDVEVGWSQAIQHTTSALAFDVKGAYDATHGGRLVALLYQLGCPLHLVRWVQSFLTDRLAAVRLDGETTPMSPLNTGIPQGSPVSPILFIIFISPLLRLYGSHSPDPVLRRVRTIGFVDDGLVYTVSLSAQENCETLRHAYQAAQQWATSVGLSFDPQKRELIHFPPPRAPRGSDAAAEEPPSVELDDSTVSPLKPGETVRWLGYHLDSKLSFTRHVSIQCSKARKAAQCMRMLVNTIRGLCAQDARRLYVACVLPIMTFGAPVWWLGRTREEPHRPPSERARGGVQPDEVAPSRVIRNLGVASKVKQLDKEQSFALRMVLPVWRTTSTMAMQIEAGCMPVEYYLNRTIDRFSIRISTLARNHTLLRRAGAFGVKEGASPTDHNAAQAPLLLLDASGTARSKKRRFSTRLTQLAKRCSQDIEWTAWDPSPWWLPLGSHKQVTTRFAATFGGDRQAAAEFIVLEVRERAGDIVVFTDGSRLDDGRTGAGWSARQHGEEIGFKLLQTGTTREVYDAEVMGLYDGFAFAWRYARENGHHCIRLYADNDAALRAISAGFGTSSMPIISRFDLLARFWLGEDQRNRLWLSWVPGHEGVDGNERADQLAGEGARCGRPTHRPATSTSFARSYEQDTAISPNTTSDFTTKTQPCSAVAANAGPHFTPWPACPLQHIGLSYRIETGDRSRTASC</sequence>
<name>A0A8X7MMH5_9BASI</name>
<dbReference type="InterPro" id="IPR043502">
    <property type="entry name" value="DNA/RNA_pol_sf"/>
</dbReference>
<accession>A0A8X7MMH5</accession>
<dbReference type="Gene3D" id="3.30.420.10">
    <property type="entry name" value="Ribonuclease H-like superfamily/Ribonuclease H"/>
    <property type="match status" value="1"/>
</dbReference>
<dbReference type="GO" id="GO:0003676">
    <property type="term" value="F:nucleic acid binding"/>
    <property type="evidence" value="ECO:0007669"/>
    <property type="project" value="InterPro"/>
</dbReference>
<dbReference type="EMBL" id="LWDE02001432">
    <property type="protein sequence ID" value="KAE8240936.1"/>
    <property type="molecule type" value="Genomic_DNA"/>
</dbReference>
<reference evidence="4" key="2">
    <citation type="journal article" date="2019" name="IMA Fungus">
        <title>Genome sequencing and comparison of five Tilletia species to identify candidate genes for the detection of regulated species infecting wheat.</title>
        <authorList>
            <person name="Nguyen H.D.T."/>
            <person name="Sultana T."/>
            <person name="Kesanakurti P."/>
            <person name="Hambleton S."/>
        </authorList>
    </citation>
    <scope>NUCLEOTIDE SEQUENCE</scope>
    <source>
        <strain evidence="4">DAOMC 236426</strain>
    </source>
</reference>
<comment type="caution">
    <text evidence="4">The sequence shown here is derived from an EMBL/GenBank/DDBJ whole genome shotgun (WGS) entry which is preliminary data.</text>
</comment>
<dbReference type="InterPro" id="IPR002156">
    <property type="entry name" value="RNaseH_domain"/>
</dbReference>
<proteinExistence type="predicted"/>
<evidence type="ECO:0000256" key="1">
    <source>
        <dbReference type="SAM" id="MobiDB-lite"/>
    </source>
</evidence>
<evidence type="ECO:0000259" key="3">
    <source>
        <dbReference type="PROSITE" id="PS50879"/>
    </source>
</evidence>
<dbReference type="Proteomes" id="UP000077684">
    <property type="component" value="Unassembled WGS sequence"/>
</dbReference>
<dbReference type="PROSITE" id="PS50879">
    <property type="entry name" value="RNASE_H_1"/>
    <property type="match status" value="1"/>
</dbReference>
<dbReference type="InterPro" id="IPR012337">
    <property type="entry name" value="RNaseH-like_sf"/>
</dbReference>
<evidence type="ECO:0000313" key="4">
    <source>
        <dbReference type="EMBL" id="KAE8240936.1"/>
    </source>
</evidence>
<dbReference type="InterPro" id="IPR036397">
    <property type="entry name" value="RNaseH_sf"/>
</dbReference>
<dbReference type="PROSITE" id="PS50878">
    <property type="entry name" value="RT_POL"/>
    <property type="match status" value="1"/>
</dbReference>
<dbReference type="InterPro" id="IPR000477">
    <property type="entry name" value="RT_dom"/>
</dbReference>
<keyword evidence="5" id="KW-1185">Reference proteome</keyword>